<accession>A0A7X9WUP3</accession>
<proteinExistence type="predicted"/>
<feature type="domain" description="DUF4010" evidence="3">
    <location>
        <begin position="187"/>
        <end position="395"/>
    </location>
</feature>
<name>A0A7X9WUP3_9SPHN</name>
<feature type="transmembrane region" description="Helical" evidence="1">
    <location>
        <begin position="241"/>
        <end position="265"/>
    </location>
</feature>
<keyword evidence="1" id="KW-0812">Transmembrane</keyword>
<feature type="transmembrane region" description="Helical" evidence="1">
    <location>
        <begin position="311"/>
        <end position="329"/>
    </location>
</feature>
<keyword evidence="5" id="KW-1185">Reference proteome</keyword>
<feature type="transmembrane region" description="Helical" evidence="1">
    <location>
        <begin position="149"/>
        <end position="166"/>
    </location>
</feature>
<feature type="transmembrane region" description="Helical" evidence="1">
    <location>
        <begin position="376"/>
        <end position="398"/>
    </location>
</feature>
<evidence type="ECO:0000313" key="4">
    <source>
        <dbReference type="EMBL" id="NML10245.1"/>
    </source>
</evidence>
<dbReference type="InterPro" id="IPR025105">
    <property type="entry name" value="DUF4010"/>
</dbReference>
<dbReference type="AlphaFoldDB" id="A0A7X9WUP3"/>
<reference evidence="4 5" key="1">
    <citation type="submission" date="2020-04" db="EMBL/GenBank/DDBJ databases">
        <title>Sphingobium sp. AR-3-1 isolated from Arctic soil.</title>
        <authorList>
            <person name="Dahal R.H."/>
            <person name="Chaudhary D.K."/>
        </authorList>
    </citation>
    <scope>NUCLEOTIDE SEQUENCE [LARGE SCALE GENOMIC DNA]</scope>
    <source>
        <strain evidence="4 5">AR-3-1</strain>
    </source>
</reference>
<comment type="caution">
    <text evidence="4">The sequence shown here is derived from an EMBL/GenBank/DDBJ whole genome shotgun (WGS) entry which is preliminary data.</text>
</comment>
<evidence type="ECO:0000259" key="2">
    <source>
        <dbReference type="Pfam" id="PF02308"/>
    </source>
</evidence>
<dbReference type="RefSeq" id="WP_169572440.1">
    <property type="nucleotide sequence ID" value="NZ_JABBFV010000005.1"/>
</dbReference>
<feature type="transmembrane region" description="Helical" evidence="1">
    <location>
        <begin position="210"/>
        <end position="229"/>
    </location>
</feature>
<evidence type="ECO:0000259" key="3">
    <source>
        <dbReference type="Pfam" id="PF13194"/>
    </source>
</evidence>
<dbReference type="Pfam" id="PF02308">
    <property type="entry name" value="MgtC"/>
    <property type="match status" value="1"/>
</dbReference>
<keyword evidence="1" id="KW-1133">Transmembrane helix</keyword>
<dbReference type="PANTHER" id="PTHR39084">
    <property type="entry name" value="MEMBRANE PROTEIN-RELATED"/>
    <property type="match status" value="1"/>
</dbReference>
<gene>
    <name evidence="4" type="ORF">HHL08_08790</name>
</gene>
<feature type="transmembrane region" description="Helical" evidence="1">
    <location>
        <begin position="39"/>
        <end position="61"/>
    </location>
</feature>
<evidence type="ECO:0000256" key="1">
    <source>
        <dbReference type="SAM" id="Phobius"/>
    </source>
</evidence>
<feature type="transmembrane region" description="Helical" evidence="1">
    <location>
        <begin position="67"/>
        <end position="87"/>
    </location>
</feature>
<dbReference type="InterPro" id="IPR049177">
    <property type="entry name" value="MgtC_SapB_SrpB_YhiD_N"/>
</dbReference>
<feature type="transmembrane region" description="Helical" evidence="1">
    <location>
        <begin position="181"/>
        <end position="198"/>
    </location>
</feature>
<feature type="transmembrane region" description="Helical" evidence="1">
    <location>
        <begin position="6"/>
        <end position="27"/>
    </location>
</feature>
<dbReference type="EMBL" id="JABBFV010000005">
    <property type="protein sequence ID" value="NML10245.1"/>
    <property type="molecule type" value="Genomic_DNA"/>
</dbReference>
<feature type="transmembrane region" description="Helical" evidence="1">
    <location>
        <begin position="94"/>
        <end position="113"/>
    </location>
</feature>
<protein>
    <submittedName>
        <fullName evidence="4">MgtC/SapB family protein</fullName>
    </submittedName>
</protein>
<feature type="transmembrane region" description="Helical" evidence="1">
    <location>
        <begin position="405"/>
        <end position="424"/>
    </location>
</feature>
<feature type="transmembrane region" description="Helical" evidence="1">
    <location>
        <begin position="341"/>
        <end position="364"/>
    </location>
</feature>
<dbReference type="Proteomes" id="UP000519023">
    <property type="component" value="Unassembled WGS sequence"/>
</dbReference>
<feature type="transmembrane region" description="Helical" evidence="1">
    <location>
        <begin position="272"/>
        <end position="291"/>
    </location>
</feature>
<feature type="domain" description="MgtC/SapB/SrpB/YhiD N-terminal" evidence="2">
    <location>
        <begin position="16"/>
        <end position="139"/>
    </location>
</feature>
<sequence length="425" mass="43333">MDFAIAGGVATIVGIALALALGLLIGVQRGWTLRHEPAGSRFAGIRTFGLLGLAGGVAGALRPIEPGVAIILMAAAAMLVLMGYAQAAWRGGPISGTASLAGLLTLGCGFLATTREERLATIIAVVMTLVLALRSQLHGWIRRLSEVEVSAIARFALISLAILPLLPDRPYGPYDAWNPRQLWMVVVLVSGFSFAGYMASKRLGASRGTLATAAAGAMVSSTAVAAALATRLRDGTENAPILIAGITTASVVMLVRVLVLVGVLAPFALPALALLVAPAAVVSALATAWQLRAAALLPSSSSREVPVRNPFNLAPALGLMALVMVLSLASRWVLGRFGDAGLATVLALSGMVDVDSAIITMGGLPKGVLDGRTAGLVLAAPVMLNTLVKAGATISLAGRHRGRSAALALIASVAASLLMLPVLLH</sequence>
<keyword evidence="1" id="KW-0472">Membrane</keyword>
<dbReference type="Pfam" id="PF13194">
    <property type="entry name" value="DUF4010"/>
    <property type="match status" value="1"/>
</dbReference>
<organism evidence="4 5">
    <name type="scientific">Sphingobium psychrophilum</name>
    <dbReference type="NCBI Taxonomy" id="2728834"/>
    <lineage>
        <taxon>Bacteria</taxon>
        <taxon>Pseudomonadati</taxon>
        <taxon>Pseudomonadota</taxon>
        <taxon>Alphaproteobacteria</taxon>
        <taxon>Sphingomonadales</taxon>
        <taxon>Sphingomonadaceae</taxon>
        <taxon>Sphingobium</taxon>
    </lineage>
</organism>
<evidence type="ECO:0000313" key="5">
    <source>
        <dbReference type="Proteomes" id="UP000519023"/>
    </source>
</evidence>
<dbReference type="PANTHER" id="PTHR39084:SF1">
    <property type="entry name" value="DUF4010 DOMAIN-CONTAINING PROTEIN"/>
    <property type="match status" value="1"/>
</dbReference>